<dbReference type="InterPro" id="IPR037219">
    <property type="entry name" value="Peptidase_M41-like"/>
</dbReference>
<dbReference type="InterPro" id="IPR003593">
    <property type="entry name" value="AAA+_ATPase"/>
</dbReference>
<dbReference type="InterPro" id="IPR027417">
    <property type="entry name" value="P-loop_NTPase"/>
</dbReference>
<dbReference type="Pfam" id="PF01434">
    <property type="entry name" value="Peptidase_M41"/>
    <property type="match status" value="1"/>
</dbReference>
<dbReference type="SUPFAM" id="SSF52540">
    <property type="entry name" value="P-loop containing nucleoside triphosphate hydrolases"/>
    <property type="match status" value="1"/>
</dbReference>
<dbReference type="SUPFAM" id="SSF140990">
    <property type="entry name" value="FtsH protease domain-like"/>
    <property type="match status" value="1"/>
</dbReference>
<dbReference type="Gene3D" id="3.40.50.300">
    <property type="entry name" value="P-loop containing nucleotide triphosphate hydrolases"/>
    <property type="match status" value="1"/>
</dbReference>
<dbReference type="PANTHER" id="PTHR23076:SF97">
    <property type="entry name" value="ATP-DEPENDENT ZINC METALLOPROTEASE YME1L1"/>
    <property type="match status" value="1"/>
</dbReference>
<dbReference type="InterPro" id="IPR000642">
    <property type="entry name" value="Peptidase_M41"/>
</dbReference>
<feature type="transmembrane region" description="Helical" evidence="2">
    <location>
        <begin position="238"/>
        <end position="257"/>
    </location>
</feature>
<keyword evidence="2" id="KW-0812">Transmembrane</keyword>
<dbReference type="GO" id="GO:0006508">
    <property type="term" value="P:proteolysis"/>
    <property type="evidence" value="ECO:0007669"/>
    <property type="project" value="InterPro"/>
</dbReference>
<protein>
    <recommendedName>
        <fullName evidence="3">AAA+ ATPase domain-containing protein</fullName>
    </recommendedName>
</protein>
<dbReference type="GO" id="GO:0004222">
    <property type="term" value="F:metalloendopeptidase activity"/>
    <property type="evidence" value="ECO:0007669"/>
    <property type="project" value="InterPro"/>
</dbReference>
<feature type="transmembrane region" description="Helical" evidence="2">
    <location>
        <begin position="77"/>
        <end position="99"/>
    </location>
</feature>
<evidence type="ECO:0000256" key="2">
    <source>
        <dbReference type="SAM" id="Phobius"/>
    </source>
</evidence>
<sequence>MASLSGPLSVSDPKPKKQKKKIDIPYNRWPNRLRRAIRSFIKIFILVSLGVTIYMLATIDDVSLNMFFSAVGLAIDLSLRIMAVLLSIVLQFGLLFWFLSRPQVEIIRPGDDTTVTFDDYWGQPQLVKLVKQWMSLLRDRKEFEKMGGKYISGLLLYGPPGTGKTMLAKAIAGESGMAFISAQGTSFQGMFWGMDILKVLRFCKWARDLAKKYGACVAYIDEIDAVGMNRGGVRGSGPLVGSFTGFGLGMFALSTLLSQMDGMNQPSRSEKFWRRVYRMFGREYRPKRNWHVMWMGSTNRPDVLDPALTRSGRLDTKIAVEPPDRASRRLIIQGYLSKIQHDDTVDVEAIVADTAGMTPADIAGAITKDAVRLAFFDGRKKVSQRDIDKAFMEQTIGIETPVEEMDESQRRVLAYHEAGHAVAQYYVMPDQKIVRATIVRLSSGAQGHVMPVDTVDQHVEPVMRYAYEIIVSLAGRAAEKILTGEMFASTGGDYRNVQINLWKLAVYGYFGPRMAMRFGSFGADNMASAMAQDDVLEKYWLQMEQVTEKLLRRHWKEVTALAEELLARNTLNGKEVVEIIEANQSLEAFKEEEIIPRTLAAIRAQTLAELRNGKSGGQLLNEPVPATVEANGMNRPVAEDEPVVIINGASNGNASHQPTPATVGADADNPPGEGPTLISNGVGDFTPEIVHGQDQQPPSPEQK</sequence>
<dbReference type="GO" id="GO:0004176">
    <property type="term" value="F:ATP-dependent peptidase activity"/>
    <property type="evidence" value="ECO:0007669"/>
    <property type="project" value="InterPro"/>
</dbReference>
<comment type="caution">
    <text evidence="4">The sequence shown here is derived from an EMBL/GenBank/DDBJ whole genome shotgun (WGS) entry which is preliminary data.</text>
</comment>
<dbReference type="GO" id="GO:0005886">
    <property type="term" value="C:plasma membrane"/>
    <property type="evidence" value="ECO:0007669"/>
    <property type="project" value="TreeGrafter"/>
</dbReference>
<dbReference type="GO" id="GO:0005524">
    <property type="term" value="F:ATP binding"/>
    <property type="evidence" value="ECO:0007669"/>
    <property type="project" value="InterPro"/>
</dbReference>
<feature type="domain" description="AAA+ ATPase" evidence="3">
    <location>
        <begin position="150"/>
        <end position="324"/>
    </location>
</feature>
<evidence type="ECO:0000313" key="5">
    <source>
        <dbReference type="Proteomes" id="UP000230790"/>
    </source>
</evidence>
<accession>A0A2M8QFW6</accession>
<dbReference type="InterPro" id="IPR003959">
    <property type="entry name" value="ATPase_AAA_core"/>
</dbReference>
<evidence type="ECO:0000259" key="3">
    <source>
        <dbReference type="SMART" id="SM00382"/>
    </source>
</evidence>
<organism evidence="4 5">
    <name type="scientific">Candidatus Thermofonsia Clade 3 bacterium</name>
    <dbReference type="NCBI Taxonomy" id="2364212"/>
    <lineage>
        <taxon>Bacteria</taxon>
        <taxon>Bacillati</taxon>
        <taxon>Chloroflexota</taxon>
        <taxon>Candidatus Thermofontia</taxon>
        <taxon>Candidatus Thermofonsia Clade 3</taxon>
    </lineage>
</organism>
<feature type="region of interest" description="Disordered" evidence="1">
    <location>
        <begin position="648"/>
        <end position="703"/>
    </location>
</feature>
<feature type="compositionally biased region" description="Polar residues" evidence="1">
    <location>
        <begin position="648"/>
        <end position="660"/>
    </location>
</feature>
<dbReference type="Proteomes" id="UP000230790">
    <property type="component" value="Unassembled WGS sequence"/>
</dbReference>
<dbReference type="SMART" id="SM00382">
    <property type="entry name" value="AAA"/>
    <property type="match status" value="1"/>
</dbReference>
<reference evidence="4 5" key="1">
    <citation type="submission" date="2017-11" db="EMBL/GenBank/DDBJ databases">
        <title>Evolution of Phototrophy in the Chloroflexi Phylum Driven by Horizontal Gene Transfer.</title>
        <authorList>
            <person name="Ward L.M."/>
            <person name="Hemp J."/>
            <person name="Shih P.M."/>
            <person name="Mcglynn S.E."/>
            <person name="Fischer W."/>
        </authorList>
    </citation>
    <scope>NUCLEOTIDE SEQUENCE [LARGE SCALE GENOMIC DNA]</scope>
    <source>
        <strain evidence="4">JP3_7</strain>
    </source>
</reference>
<dbReference type="EMBL" id="PGTN01000008">
    <property type="protein sequence ID" value="PJF48705.1"/>
    <property type="molecule type" value="Genomic_DNA"/>
</dbReference>
<gene>
    <name evidence="4" type="ORF">CUN48_02300</name>
</gene>
<proteinExistence type="predicted"/>
<dbReference type="GO" id="GO:0016887">
    <property type="term" value="F:ATP hydrolysis activity"/>
    <property type="evidence" value="ECO:0007669"/>
    <property type="project" value="InterPro"/>
</dbReference>
<evidence type="ECO:0000256" key="1">
    <source>
        <dbReference type="SAM" id="MobiDB-lite"/>
    </source>
</evidence>
<keyword evidence="2" id="KW-0472">Membrane</keyword>
<dbReference type="AlphaFoldDB" id="A0A2M8QFW6"/>
<feature type="transmembrane region" description="Helical" evidence="2">
    <location>
        <begin position="39"/>
        <end position="57"/>
    </location>
</feature>
<dbReference type="Pfam" id="PF00004">
    <property type="entry name" value="AAA"/>
    <property type="match status" value="1"/>
</dbReference>
<keyword evidence="2" id="KW-1133">Transmembrane helix</keyword>
<dbReference type="PANTHER" id="PTHR23076">
    <property type="entry name" value="METALLOPROTEASE M41 FTSH"/>
    <property type="match status" value="1"/>
</dbReference>
<evidence type="ECO:0000313" key="4">
    <source>
        <dbReference type="EMBL" id="PJF48705.1"/>
    </source>
</evidence>
<dbReference type="GO" id="GO:0030163">
    <property type="term" value="P:protein catabolic process"/>
    <property type="evidence" value="ECO:0007669"/>
    <property type="project" value="TreeGrafter"/>
</dbReference>
<name>A0A2M8QFW6_9CHLR</name>
<dbReference type="Gene3D" id="1.10.8.60">
    <property type="match status" value="1"/>
</dbReference>
<dbReference type="Gene3D" id="1.20.58.760">
    <property type="entry name" value="Peptidase M41"/>
    <property type="match status" value="1"/>
</dbReference>